<accession>A0ABT8YTH3</accession>
<reference evidence="1" key="1">
    <citation type="journal article" date="2015" name="Int. J. Syst. Evol. Microbiol.">
        <title>Rhizobium alvei sp. nov., isolated from a freshwater river.</title>
        <authorList>
            <person name="Sheu S.Y."/>
            <person name="Huang H.W."/>
            <person name="Young C.C."/>
            <person name="Chen W.M."/>
        </authorList>
    </citation>
    <scope>NUCLEOTIDE SEQUENCE</scope>
    <source>
        <strain evidence="1">TNR-22</strain>
    </source>
</reference>
<protein>
    <submittedName>
        <fullName evidence="1">Uncharacterized protein</fullName>
    </submittedName>
</protein>
<dbReference type="Proteomes" id="UP001174932">
    <property type="component" value="Unassembled WGS sequence"/>
</dbReference>
<proteinExistence type="predicted"/>
<keyword evidence="2" id="KW-1185">Reference proteome</keyword>
<sequence>MIGEVNWLAIAKAHTTGMMFFEHGTVAGNIVRINCPKTQIGRTKIGQSQKILTDTLPLILQPGAAGNNELTIVCK</sequence>
<gene>
    <name evidence="1" type="ORF">Q4481_23960</name>
</gene>
<organism evidence="1 2">
    <name type="scientific">Rhizobium alvei</name>
    <dbReference type="NCBI Taxonomy" id="1132659"/>
    <lineage>
        <taxon>Bacteria</taxon>
        <taxon>Pseudomonadati</taxon>
        <taxon>Pseudomonadota</taxon>
        <taxon>Alphaproteobacteria</taxon>
        <taxon>Hyphomicrobiales</taxon>
        <taxon>Rhizobiaceae</taxon>
        <taxon>Rhizobium/Agrobacterium group</taxon>
        <taxon>Rhizobium</taxon>
    </lineage>
</organism>
<dbReference type="RefSeq" id="WP_304378952.1">
    <property type="nucleotide sequence ID" value="NZ_JAUOZU010000025.1"/>
</dbReference>
<evidence type="ECO:0000313" key="1">
    <source>
        <dbReference type="EMBL" id="MDO6967023.1"/>
    </source>
</evidence>
<evidence type="ECO:0000313" key="2">
    <source>
        <dbReference type="Proteomes" id="UP001174932"/>
    </source>
</evidence>
<comment type="caution">
    <text evidence="1">The sequence shown here is derived from an EMBL/GenBank/DDBJ whole genome shotgun (WGS) entry which is preliminary data.</text>
</comment>
<name>A0ABT8YTH3_9HYPH</name>
<dbReference type="EMBL" id="JAUOZU010000025">
    <property type="protein sequence ID" value="MDO6967023.1"/>
    <property type="molecule type" value="Genomic_DNA"/>
</dbReference>
<reference evidence="1" key="2">
    <citation type="submission" date="2023-07" db="EMBL/GenBank/DDBJ databases">
        <authorList>
            <person name="Shen H."/>
        </authorList>
    </citation>
    <scope>NUCLEOTIDE SEQUENCE</scope>
    <source>
        <strain evidence="1">TNR-22</strain>
    </source>
</reference>